<dbReference type="EMBL" id="JH930470">
    <property type="protein sequence ID" value="EKM58171.1"/>
    <property type="molecule type" value="Genomic_DNA"/>
</dbReference>
<evidence type="ECO:0000313" key="4">
    <source>
        <dbReference type="EMBL" id="EKM58171.1"/>
    </source>
</evidence>
<dbReference type="Proteomes" id="UP000008370">
    <property type="component" value="Unassembled WGS sequence"/>
</dbReference>
<gene>
    <name evidence="4" type="ORF">PHACADRAFT_207004</name>
</gene>
<proteinExistence type="predicted"/>
<reference evidence="4 5" key="1">
    <citation type="journal article" date="2012" name="BMC Genomics">
        <title>Comparative genomics of the white-rot fungi, Phanerochaete carnosa and P. chrysosporium, to elucidate the genetic basis of the distinct wood types they colonize.</title>
        <authorList>
            <person name="Suzuki H."/>
            <person name="MacDonald J."/>
            <person name="Syed K."/>
            <person name="Salamov A."/>
            <person name="Hori C."/>
            <person name="Aerts A."/>
            <person name="Henrissat B."/>
            <person name="Wiebenga A."/>
            <person name="vanKuyk P.A."/>
            <person name="Barry K."/>
            <person name="Lindquist E."/>
            <person name="LaButti K."/>
            <person name="Lapidus A."/>
            <person name="Lucas S."/>
            <person name="Coutinho P."/>
            <person name="Gong Y."/>
            <person name="Samejima M."/>
            <person name="Mahadevan R."/>
            <person name="Abou-Zaid M."/>
            <person name="de Vries R.P."/>
            <person name="Igarashi K."/>
            <person name="Yadav J.S."/>
            <person name="Grigoriev I.V."/>
            <person name="Master E.R."/>
        </authorList>
    </citation>
    <scope>NUCLEOTIDE SEQUENCE [LARGE SCALE GENOMIC DNA]</scope>
    <source>
        <strain evidence="4 5">HHB-10118-sp</strain>
    </source>
</reference>
<dbReference type="InterPro" id="IPR023210">
    <property type="entry name" value="NADP_OxRdtase_dom"/>
</dbReference>
<dbReference type="HOGENOM" id="CLU_023205_2_1_1"/>
<feature type="region of interest" description="Disordered" evidence="2">
    <location>
        <begin position="199"/>
        <end position="219"/>
    </location>
</feature>
<feature type="compositionally biased region" description="Basic and acidic residues" evidence="2">
    <location>
        <begin position="207"/>
        <end position="219"/>
    </location>
</feature>
<evidence type="ECO:0000313" key="5">
    <source>
        <dbReference type="Proteomes" id="UP000008370"/>
    </source>
</evidence>
<accession>K5V640</accession>
<keyword evidence="5" id="KW-1185">Reference proteome</keyword>
<feature type="domain" description="NADP-dependent oxidoreductase" evidence="3">
    <location>
        <begin position="16"/>
        <end position="88"/>
    </location>
</feature>
<dbReference type="GeneID" id="18912572"/>
<dbReference type="OrthoDB" id="37537at2759"/>
<dbReference type="InParanoid" id="K5V640"/>
<evidence type="ECO:0000256" key="2">
    <source>
        <dbReference type="SAM" id="MobiDB-lite"/>
    </source>
</evidence>
<feature type="domain" description="NADP-dependent oxidoreductase" evidence="3">
    <location>
        <begin position="106"/>
        <end position="302"/>
    </location>
</feature>
<dbReference type="GO" id="GO:0016491">
    <property type="term" value="F:oxidoreductase activity"/>
    <property type="evidence" value="ECO:0007669"/>
    <property type="project" value="UniProtKB-KW"/>
</dbReference>
<evidence type="ECO:0000256" key="1">
    <source>
        <dbReference type="ARBA" id="ARBA00023002"/>
    </source>
</evidence>
<dbReference type="SUPFAM" id="SSF51430">
    <property type="entry name" value="NAD(P)-linked oxidoreductase"/>
    <property type="match status" value="1"/>
</dbReference>
<dbReference type="Gene3D" id="3.20.20.100">
    <property type="entry name" value="NADP-dependent oxidoreductase domain"/>
    <property type="match status" value="1"/>
</dbReference>
<keyword evidence="1" id="KW-0560">Oxidoreductase</keyword>
<name>K5V640_PHACS</name>
<dbReference type="RefSeq" id="XP_007393495.1">
    <property type="nucleotide sequence ID" value="XM_007393433.1"/>
</dbReference>
<dbReference type="PANTHER" id="PTHR43625">
    <property type="entry name" value="AFLATOXIN B1 ALDEHYDE REDUCTASE"/>
    <property type="match status" value="1"/>
</dbReference>
<dbReference type="AlphaFoldDB" id="K5V640"/>
<organism evidence="4 5">
    <name type="scientific">Phanerochaete carnosa (strain HHB-10118-sp)</name>
    <name type="common">White-rot fungus</name>
    <name type="synonym">Peniophora carnosa</name>
    <dbReference type="NCBI Taxonomy" id="650164"/>
    <lineage>
        <taxon>Eukaryota</taxon>
        <taxon>Fungi</taxon>
        <taxon>Dikarya</taxon>
        <taxon>Basidiomycota</taxon>
        <taxon>Agaricomycotina</taxon>
        <taxon>Agaricomycetes</taxon>
        <taxon>Polyporales</taxon>
        <taxon>Phanerochaetaceae</taxon>
        <taxon>Phanerochaete</taxon>
    </lineage>
</organism>
<dbReference type="InterPro" id="IPR050791">
    <property type="entry name" value="Aldo-Keto_reductase"/>
</dbReference>
<dbReference type="KEGG" id="pco:PHACADRAFT_207004"/>
<dbReference type="Pfam" id="PF00248">
    <property type="entry name" value="Aldo_ket_red"/>
    <property type="match status" value="2"/>
</dbReference>
<protein>
    <recommendedName>
        <fullName evidence="3">NADP-dependent oxidoreductase domain-containing protein</fullName>
    </recommendedName>
</protein>
<evidence type="ECO:0000259" key="3">
    <source>
        <dbReference type="Pfam" id="PF00248"/>
    </source>
</evidence>
<dbReference type="InterPro" id="IPR036812">
    <property type="entry name" value="NAD(P)_OxRdtase_dom_sf"/>
</dbReference>
<dbReference type="GO" id="GO:0005737">
    <property type="term" value="C:cytoplasm"/>
    <property type="evidence" value="ECO:0007669"/>
    <property type="project" value="TreeGrafter"/>
</dbReference>
<dbReference type="PANTHER" id="PTHR43625:SF40">
    <property type="entry name" value="ALDO-KETO REDUCTASE YAKC [NADP(+)]"/>
    <property type="match status" value="1"/>
</dbReference>
<sequence length="330" mass="36035">MSLPTRKIGDANVSCLGFGRMGLSAYYGPTKPDEERLKVLDAAYEHGCTLWDTSDIYGDSEDLFGQWFKRTGKRSEIFLATKFCIRVVDVADASKGIVIDGTPEHARPDKNVPIELTISAMAEAVKAGQVKYIGISGCTEDTLRRAHAVHHLSAAQFEYAPFTLNIEDPQIGIRNACKELGIPLVASCPLGRGILSGKFARPRPSTHNREAPNDGDTRKMLDYPRLRAENFRLILKLIDTLTEIGKRHGATTAQVTLAWVLAQGPDVIPIPGTTNPGRVEENANAVNVQLTAEEVKAIRDAVELAGLHKISRAAEGFLNMHFVSTPPLPK</sequence>